<dbReference type="PROSITE" id="PS51736">
    <property type="entry name" value="RECOMBINASES_3"/>
    <property type="match status" value="1"/>
</dbReference>
<reference evidence="2 3" key="1">
    <citation type="submission" date="2023-06" db="EMBL/GenBank/DDBJ databases">
        <authorList>
            <person name="Yushchuk O."/>
            <person name="Binda E."/>
            <person name="Ruckert-Reed C."/>
            <person name="Fedorenko V."/>
            <person name="Kalinowski J."/>
            <person name="Marinelli F."/>
        </authorList>
    </citation>
    <scope>NUCLEOTIDE SEQUENCE [LARGE SCALE GENOMIC DNA]</scope>
    <source>
        <strain evidence="2 3">NRRL 3884</strain>
    </source>
</reference>
<dbReference type="RefSeq" id="WP_284913816.1">
    <property type="nucleotide sequence ID" value="NZ_CP126980.1"/>
</dbReference>
<dbReference type="InterPro" id="IPR006119">
    <property type="entry name" value="Resolv_N"/>
</dbReference>
<organism evidence="2 3">
    <name type="scientific">Actinoplanes oblitus</name>
    <dbReference type="NCBI Taxonomy" id="3040509"/>
    <lineage>
        <taxon>Bacteria</taxon>
        <taxon>Bacillati</taxon>
        <taxon>Actinomycetota</taxon>
        <taxon>Actinomycetes</taxon>
        <taxon>Micromonosporales</taxon>
        <taxon>Micromonosporaceae</taxon>
        <taxon>Actinoplanes</taxon>
    </lineage>
</organism>
<protein>
    <submittedName>
        <fullName evidence="2">Recombinase family protein</fullName>
    </submittedName>
</protein>
<dbReference type="EMBL" id="CP126980">
    <property type="protein sequence ID" value="WIM92610.1"/>
    <property type="molecule type" value="Genomic_DNA"/>
</dbReference>
<feature type="domain" description="Resolvase/invertase-type recombinase catalytic" evidence="1">
    <location>
        <begin position="1"/>
        <end position="40"/>
    </location>
</feature>
<dbReference type="Proteomes" id="UP001240150">
    <property type="component" value="Chromosome"/>
</dbReference>
<proteinExistence type="predicted"/>
<dbReference type="InterPro" id="IPR036162">
    <property type="entry name" value="Resolvase-like_N_sf"/>
</dbReference>
<evidence type="ECO:0000313" key="2">
    <source>
        <dbReference type="EMBL" id="WIM92610.1"/>
    </source>
</evidence>
<keyword evidence="3" id="KW-1185">Reference proteome</keyword>
<dbReference type="Gene3D" id="3.40.50.1390">
    <property type="entry name" value="Resolvase, N-terminal catalytic domain"/>
    <property type="match status" value="1"/>
</dbReference>
<name>A0ABY8WA57_9ACTN</name>
<dbReference type="SUPFAM" id="SSF53041">
    <property type="entry name" value="Resolvase-like"/>
    <property type="match status" value="1"/>
</dbReference>
<accession>A0ABY8WA57</accession>
<dbReference type="Pfam" id="PF00239">
    <property type="entry name" value="Resolvase"/>
    <property type="match status" value="1"/>
</dbReference>
<gene>
    <name evidence="2" type="ORF">ACTOB_004562</name>
</gene>
<sequence length="40" mass="4582">MTETGSTRGERPKLRAALDRLQPGDTLVVYKPDRVDRKRV</sequence>
<evidence type="ECO:0000313" key="3">
    <source>
        <dbReference type="Proteomes" id="UP001240150"/>
    </source>
</evidence>
<evidence type="ECO:0000259" key="1">
    <source>
        <dbReference type="PROSITE" id="PS51736"/>
    </source>
</evidence>